<evidence type="ECO:0000259" key="3">
    <source>
        <dbReference type="PROSITE" id="PS50045"/>
    </source>
</evidence>
<dbReference type="PANTHER" id="PTHR32071">
    <property type="entry name" value="TRANSCRIPTIONAL REGULATORY PROTEIN"/>
    <property type="match status" value="1"/>
</dbReference>
<feature type="domain" description="Sigma-54 factor interaction" evidence="3">
    <location>
        <begin position="1"/>
        <end position="47"/>
    </location>
</feature>
<dbReference type="OrthoDB" id="2943712at2"/>
<dbReference type="PROSITE" id="PS00675">
    <property type="entry name" value="SIGMA54_INTERACT_1"/>
    <property type="match status" value="1"/>
</dbReference>
<dbReference type="CDD" id="cd00009">
    <property type="entry name" value="AAA"/>
    <property type="match status" value="1"/>
</dbReference>
<dbReference type="AlphaFoldDB" id="A0A5J5HUM9"/>
<reference evidence="4 5" key="1">
    <citation type="submission" date="2019-09" db="EMBL/GenBank/DDBJ databases">
        <title>Whole genome sequences of isolates from the Mars Exploration Rovers.</title>
        <authorList>
            <person name="Seuylemezian A."/>
            <person name="Vaishampayan P."/>
        </authorList>
    </citation>
    <scope>NUCLEOTIDE SEQUENCE [LARGE SCALE GENOMIC DNA]</scope>
    <source>
        <strain evidence="4 5">MER_TA_151</strain>
    </source>
</reference>
<dbReference type="Pfam" id="PF00158">
    <property type="entry name" value="Sigma54_activat"/>
    <property type="match status" value="1"/>
</dbReference>
<dbReference type="InterPro" id="IPR025662">
    <property type="entry name" value="Sigma_54_int_dom_ATP-bd_1"/>
</dbReference>
<keyword evidence="2" id="KW-0067">ATP-binding</keyword>
<dbReference type="InterPro" id="IPR027417">
    <property type="entry name" value="P-loop_NTPase"/>
</dbReference>
<dbReference type="InterPro" id="IPR002078">
    <property type="entry name" value="Sigma_54_int"/>
</dbReference>
<sequence>MSVLLIGESGTGKEVLSQFIHENSMRKNKPFVAVNCATFNEKKSIWP</sequence>
<keyword evidence="5" id="KW-1185">Reference proteome</keyword>
<dbReference type="GO" id="GO:0006355">
    <property type="term" value="P:regulation of DNA-templated transcription"/>
    <property type="evidence" value="ECO:0007669"/>
    <property type="project" value="InterPro"/>
</dbReference>
<dbReference type="PROSITE" id="PS50045">
    <property type="entry name" value="SIGMA54_INTERACT_4"/>
    <property type="match status" value="1"/>
</dbReference>
<comment type="caution">
    <text evidence="4">The sequence shown here is derived from an EMBL/GenBank/DDBJ whole genome shotgun (WGS) entry which is preliminary data.</text>
</comment>
<dbReference type="EMBL" id="VYKL01000018">
    <property type="protein sequence ID" value="KAA9024005.1"/>
    <property type="molecule type" value="Genomic_DNA"/>
</dbReference>
<protein>
    <submittedName>
        <fullName evidence="4">Sigma-54 factor interaction domain-containing protein</fullName>
    </submittedName>
</protein>
<dbReference type="SUPFAM" id="SSF52540">
    <property type="entry name" value="P-loop containing nucleoside triphosphate hydrolases"/>
    <property type="match status" value="1"/>
</dbReference>
<evidence type="ECO:0000313" key="4">
    <source>
        <dbReference type="EMBL" id="KAA9024005.1"/>
    </source>
</evidence>
<evidence type="ECO:0000256" key="1">
    <source>
        <dbReference type="ARBA" id="ARBA00022741"/>
    </source>
</evidence>
<proteinExistence type="predicted"/>
<dbReference type="Proteomes" id="UP000326671">
    <property type="component" value="Unassembled WGS sequence"/>
</dbReference>
<keyword evidence="1" id="KW-0547">Nucleotide-binding</keyword>
<evidence type="ECO:0000256" key="2">
    <source>
        <dbReference type="ARBA" id="ARBA00022840"/>
    </source>
</evidence>
<dbReference type="Gene3D" id="3.40.50.300">
    <property type="entry name" value="P-loop containing nucleotide triphosphate hydrolases"/>
    <property type="match status" value="1"/>
</dbReference>
<evidence type="ECO:0000313" key="5">
    <source>
        <dbReference type="Proteomes" id="UP000326671"/>
    </source>
</evidence>
<organism evidence="4 5">
    <name type="scientific">Niallia endozanthoxylica</name>
    <dbReference type="NCBI Taxonomy" id="2036016"/>
    <lineage>
        <taxon>Bacteria</taxon>
        <taxon>Bacillati</taxon>
        <taxon>Bacillota</taxon>
        <taxon>Bacilli</taxon>
        <taxon>Bacillales</taxon>
        <taxon>Bacillaceae</taxon>
        <taxon>Niallia</taxon>
    </lineage>
</organism>
<dbReference type="GO" id="GO:0005524">
    <property type="term" value="F:ATP binding"/>
    <property type="evidence" value="ECO:0007669"/>
    <property type="project" value="UniProtKB-KW"/>
</dbReference>
<accession>A0A5J5HUM9</accession>
<name>A0A5J5HUM9_9BACI</name>
<gene>
    <name evidence="4" type="ORF">F4V44_11665</name>
</gene>